<proteinExistence type="predicted"/>
<sequence length="432" mass="49196">EASLPANIIARRDHVLRELMNAADDAGVCNHVPKAVVTDGSPANHKALIEKAKEKKAAAKLPESVWRAILNDLRLLADATTRDEWRVLRDLCLGEWLQDTHAENVAIKCFFDKFSHYLNDEDWRSYWGSYAIGPRTNNGVERFNGELKKVLLKSRYRRTLSELGSFFASPRKWIRLSQYGGRQLFGEVTKKQRKLAARLFQREIYCLIPATWHPTSSEHYQGDQWLYARDESQGGSSGGQLSDHVFGEEDFEANKMVNYSYASLAEVRRLRKTYFIVSYKRTADPHAPPPDGPTCSCIQWSRKHIYSHVICTAYLMQEEVSEEWKMGASQTKPCLKISATGSNEGLEDHPSDLGRSSEIQADPQQAHAIKPAEPERLSGQICKWCDTIDTVGALTWKLCMLSQITKDQPQNLLRDFLVARYYPTAVKKRDAR</sequence>
<keyword evidence="3" id="KW-1185">Reference proteome</keyword>
<dbReference type="EMBL" id="JABANO010020423">
    <property type="protein sequence ID" value="KAF4728538.1"/>
    <property type="molecule type" value="Genomic_DNA"/>
</dbReference>
<gene>
    <name evidence="2" type="ORF">FOZ63_004673</name>
</gene>
<dbReference type="Proteomes" id="UP000553632">
    <property type="component" value="Unassembled WGS sequence"/>
</dbReference>
<name>A0A7J6S6I1_PEROL</name>
<evidence type="ECO:0000313" key="3">
    <source>
        <dbReference type="Proteomes" id="UP000553632"/>
    </source>
</evidence>
<protein>
    <submittedName>
        <fullName evidence="2">Uncharacterized protein</fullName>
    </submittedName>
</protein>
<organism evidence="2 3">
    <name type="scientific">Perkinsus olseni</name>
    <name type="common">Perkinsus atlanticus</name>
    <dbReference type="NCBI Taxonomy" id="32597"/>
    <lineage>
        <taxon>Eukaryota</taxon>
        <taxon>Sar</taxon>
        <taxon>Alveolata</taxon>
        <taxon>Perkinsozoa</taxon>
        <taxon>Perkinsea</taxon>
        <taxon>Perkinsida</taxon>
        <taxon>Perkinsidae</taxon>
        <taxon>Perkinsus</taxon>
    </lineage>
</organism>
<dbReference type="AlphaFoldDB" id="A0A7J6S6I1"/>
<feature type="non-terminal residue" evidence="2">
    <location>
        <position position="432"/>
    </location>
</feature>
<reference evidence="2 3" key="1">
    <citation type="submission" date="2020-04" db="EMBL/GenBank/DDBJ databases">
        <title>Perkinsus olseni comparative genomics.</title>
        <authorList>
            <person name="Bogema D.R."/>
        </authorList>
    </citation>
    <scope>NUCLEOTIDE SEQUENCE [LARGE SCALE GENOMIC DNA]</scope>
    <source>
        <strain evidence="2 3">ATCC PRA-207</strain>
    </source>
</reference>
<evidence type="ECO:0000313" key="2">
    <source>
        <dbReference type="EMBL" id="KAF4728538.1"/>
    </source>
</evidence>
<accession>A0A7J6S6I1</accession>
<evidence type="ECO:0000256" key="1">
    <source>
        <dbReference type="SAM" id="MobiDB-lite"/>
    </source>
</evidence>
<feature type="region of interest" description="Disordered" evidence="1">
    <location>
        <begin position="339"/>
        <end position="362"/>
    </location>
</feature>
<comment type="caution">
    <text evidence="2">The sequence shown here is derived from an EMBL/GenBank/DDBJ whole genome shotgun (WGS) entry which is preliminary data.</text>
</comment>